<gene>
    <name evidence="2" type="ORF">ACFP0N_00925</name>
</gene>
<reference evidence="3" key="1">
    <citation type="journal article" date="2019" name="Int. J. Syst. Evol. Microbiol.">
        <title>The Global Catalogue of Microorganisms (GCM) 10K type strain sequencing project: providing services to taxonomists for standard genome sequencing and annotation.</title>
        <authorList>
            <consortium name="The Broad Institute Genomics Platform"/>
            <consortium name="The Broad Institute Genome Sequencing Center for Infectious Disease"/>
            <person name="Wu L."/>
            <person name="Ma J."/>
        </authorList>
    </citation>
    <scope>NUCLEOTIDE SEQUENCE [LARGE SCALE GENOMIC DNA]</scope>
    <source>
        <strain evidence="3">CGMCC 4.1469</strain>
    </source>
</reference>
<keyword evidence="1" id="KW-1133">Transmembrane helix</keyword>
<feature type="transmembrane region" description="Helical" evidence="1">
    <location>
        <begin position="80"/>
        <end position="99"/>
    </location>
</feature>
<name>A0ABW1EPQ9_9ACTN</name>
<protein>
    <recommendedName>
        <fullName evidence="4">ABC transporter permease</fullName>
    </recommendedName>
</protein>
<evidence type="ECO:0000256" key="1">
    <source>
        <dbReference type="SAM" id="Phobius"/>
    </source>
</evidence>
<keyword evidence="3" id="KW-1185">Reference proteome</keyword>
<feature type="transmembrane region" description="Helical" evidence="1">
    <location>
        <begin position="43"/>
        <end position="68"/>
    </location>
</feature>
<feature type="transmembrane region" description="Helical" evidence="1">
    <location>
        <begin position="126"/>
        <end position="149"/>
    </location>
</feature>
<accession>A0ABW1EPQ9</accession>
<evidence type="ECO:0000313" key="3">
    <source>
        <dbReference type="Proteomes" id="UP001596067"/>
    </source>
</evidence>
<dbReference type="EMBL" id="JBHSOD010000001">
    <property type="protein sequence ID" value="MFC5883540.1"/>
    <property type="molecule type" value="Genomic_DNA"/>
</dbReference>
<dbReference type="Proteomes" id="UP001596067">
    <property type="component" value="Unassembled WGS sequence"/>
</dbReference>
<evidence type="ECO:0008006" key="4">
    <source>
        <dbReference type="Google" id="ProtNLM"/>
    </source>
</evidence>
<proteinExistence type="predicted"/>
<organism evidence="2 3">
    <name type="scientific">Kitasatospora aburaviensis</name>
    <dbReference type="NCBI Taxonomy" id="67265"/>
    <lineage>
        <taxon>Bacteria</taxon>
        <taxon>Bacillati</taxon>
        <taxon>Actinomycetota</taxon>
        <taxon>Actinomycetes</taxon>
        <taxon>Kitasatosporales</taxon>
        <taxon>Streptomycetaceae</taxon>
        <taxon>Kitasatospora</taxon>
    </lineage>
</organism>
<keyword evidence="1" id="KW-0472">Membrane</keyword>
<feature type="transmembrane region" description="Helical" evidence="1">
    <location>
        <begin position="169"/>
        <end position="186"/>
    </location>
</feature>
<feature type="transmembrane region" description="Helical" evidence="1">
    <location>
        <begin position="239"/>
        <end position="260"/>
    </location>
</feature>
<feature type="transmembrane region" description="Helical" evidence="1">
    <location>
        <begin position="193"/>
        <end position="213"/>
    </location>
</feature>
<evidence type="ECO:0000313" key="2">
    <source>
        <dbReference type="EMBL" id="MFC5883540.1"/>
    </source>
</evidence>
<sequence>MSAPIMPAVTAATTGAAVGAATAPDVLDVLRAEGIKLTTLRSLWITPVLSALLTAGVGTAVAAAVGGADASLTDDPGVGVHYGLNFGQAALACFGILLFGQEFNTRMIGVSLAAVPRRGRLYGAKLAVGALVALAVGAVGTAGSFAGYAAFVPGPWDGPALVRSATAGVLYPVLLTVLCLGLTAVMRNLTAAMGLLVPSIFLLSPLLSGVPGVRHVVQFLPDRAGQYALRYADDPAVGYGHWTGLLIMALWTAAAAYGGLRSIRRHAA</sequence>
<comment type="caution">
    <text evidence="2">The sequence shown here is derived from an EMBL/GenBank/DDBJ whole genome shotgun (WGS) entry which is preliminary data.</text>
</comment>
<keyword evidence="1" id="KW-0812">Transmembrane</keyword>
<dbReference type="RefSeq" id="WP_313766339.1">
    <property type="nucleotide sequence ID" value="NZ_BAAAVH010000072.1"/>
</dbReference>